<dbReference type="AlphaFoldDB" id="A0A9W9G863"/>
<dbReference type="InterPro" id="IPR029058">
    <property type="entry name" value="AB_hydrolase_fold"/>
</dbReference>
<dbReference type="Gene3D" id="3.40.50.1820">
    <property type="entry name" value="alpha/beta hydrolase"/>
    <property type="match status" value="1"/>
</dbReference>
<dbReference type="InterPro" id="IPR000073">
    <property type="entry name" value="AB_hydrolase_1"/>
</dbReference>
<protein>
    <recommendedName>
        <fullName evidence="1">AB hydrolase-1 domain-containing protein</fullName>
    </recommendedName>
</protein>
<dbReference type="OrthoDB" id="408373at2759"/>
<dbReference type="Pfam" id="PF12697">
    <property type="entry name" value="Abhydrolase_6"/>
    <property type="match status" value="1"/>
</dbReference>
<accession>A0A9W9G863</accession>
<evidence type="ECO:0000313" key="3">
    <source>
        <dbReference type="Proteomes" id="UP001149165"/>
    </source>
</evidence>
<dbReference type="GO" id="GO:0017000">
    <property type="term" value="P:antibiotic biosynthetic process"/>
    <property type="evidence" value="ECO:0007669"/>
    <property type="project" value="UniProtKB-ARBA"/>
</dbReference>
<dbReference type="PANTHER" id="PTHR43194">
    <property type="entry name" value="HYDROLASE ALPHA/BETA FOLD FAMILY"/>
    <property type="match status" value="1"/>
</dbReference>
<dbReference type="EMBL" id="JAPQKH010000002">
    <property type="protein sequence ID" value="KAJ5113841.1"/>
    <property type="molecule type" value="Genomic_DNA"/>
</dbReference>
<dbReference type="SUPFAM" id="SSF53474">
    <property type="entry name" value="alpha/beta-Hydrolases"/>
    <property type="match status" value="1"/>
</dbReference>
<reference evidence="2" key="2">
    <citation type="journal article" date="2023" name="IMA Fungus">
        <title>Comparative genomic study of the Penicillium genus elucidates a diverse pangenome and 15 lateral gene transfer events.</title>
        <authorList>
            <person name="Petersen C."/>
            <person name="Sorensen T."/>
            <person name="Nielsen M.R."/>
            <person name="Sondergaard T.E."/>
            <person name="Sorensen J.L."/>
            <person name="Fitzpatrick D.A."/>
            <person name="Frisvad J.C."/>
            <person name="Nielsen K.L."/>
        </authorList>
    </citation>
    <scope>NUCLEOTIDE SEQUENCE</scope>
    <source>
        <strain evidence="2">IBT 30069</strain>
    </source>
</reference>
<dbReference type="Proteomes" id="UP001149165">
    <property type="component" value="Unassembled WGS sequence"/>
</dbReference>
<name>A0A9W9G863_9EURO</name>
<comment type="caution">
    <text evidence="2">The sequence shown here is derived from an EMBL/GenBank/DDBJ whole genome shotgun (WGS) entry which is preliminary data.</text>
</comment>
<dbReference type="GO" id="GO:0072330">
    <property type="term" value="P:monocarboxylic acid biosynthetic process"/>
    <property type="evidence" value="ECO:0007669"/>
    <property type="project" value="UniProtKB-ARBA"/>
</dbReference>
<keyword evidence="3" id="KW-1185">Reference proteome</keyword>
<feature type="domain" description="AB hydrolase-1" evidence="1">
    <location>
        <begin position="99"/>
        <end position="331"/>
    </location>
</feature>
<evidence type="ECO:0000313" key="2">
    <source>
        <dbReference type="EMBL" id="KAJ5113841.1"/>
    </source>
</evidence>
<sequence>MFKKNPEMPYQSFWALYGQNIRQEGVEVSGDHLAFANYAHIWRSVLDVLHDVYCGPNDVDVQPEQEEDFISGRYIFVKTERWGRCKIFVEKSGMGGQEIVFLHTAGSDSRQYHGVMNNISMRKRCTMYAFDLPSHGRSFPSSQPLGGHSNSEDAYIECIAGVIKGLGLKKPILCGASMAGQVCIAAAIRASEAGIGASIPLQGCERVEMKRDWSDKSPLINSATFNPEWVYGMTCPTAPVENRKLLWHTYSGQAYGIYHGDLDFYFNGWDGRGRVETIDTKKCPIFFLTGEYDWSNTPEMSELTAKKIRGAKFKRMPNLGHFPATENPGIFVPHLIEAIDFIQCALNPGEF</sequence>
<evidence type="ECO:0000259" key="1">
    <source>
        <dbReference type="Pfam" id="PF12697"/>
    </source>
</evidence>
<organism evidence="2 3">
    <name type="scientific">Penicillium angulare</name>
    <dbReference type="NCBI Taxonomy" id="116970"/>
    <lineage>
        <taxon>Eukaryota</taxon>
        <taxon>Fungi</taxon>
        <taxon>Dikarya</taxon>
        <taxon>Ascomycota</taxon>
        <taxon>Pezizomycotina</taxon>
        <taxon>Eurotiomycetes</taxon>
        <taxon>Eurotiomycetidae</taxon>
        <taxon>Eurotiales</taxon>
        <taxon>Aspergillaceae</taxon>
        <taxon>Penicillium</taxon>
    </lineage>
</organism>
<reference evidence="2" key="1">
    <citation type="submission" date="2022-11" db="EMBL/GenBank/DDBJ databases">
        <authorList>
            <person name="Petersen C."/>
        </authorList>
    </citation>
    <scope>NUCLEOTIDE SEQUENCE</scope>
    <source>
        <strain evidence="2">IBT 30069</strain>
    </source>
</reference>
<dbReference type="InterPro" id="IPR050228">
    <property type="entry name" value="Carboxylesterase_BioH"/>
</dbReference>
<proteinExistence type="predicted"/>
<gene>
    <name evidence="2" type="ORF">N7456_002375</name>
</gene>
<dbReference type="PANTHER" id="PTHR43194:SF2">
    <property type="entry name" value="PEROXISOMAL MEMBRANE PROTEIN LPX1"/>
    <property type="match status" value="1"/>
</dbReference>